<comment type="caution">
    <text evidence="1">The sequence shown here is derived from an EMBL/GenBank/DDBJ whole genome shotgun (WGS) entry which is preliminary data.</text>
</comment>
<proteinExistence type="predicted"/>
<name>A0A9D4DPF1_DREPO</name>
<sequence length="73" mass="8242">MVNRSRVKLKAVLSTRYSRNQLDLCPPRLLTDCDIDTEKLQHLVKLSGRQSRVVIDSFNATVALGRDSARLSD</sequence>
<reference evidence="1" key="2">
    <citation type="submission" date="2020-11" db="EMBL/GenBank/DDBJ databases">
        <authorList>
            <person name="McCartney M.A."/>
            <person name="Auch B."/>
            <person name="Kono T."/>
            <person name="Mallez S."/>
            <person name="Becker A."/>
            <person name="Gohl D.M."/>
            <person name="Silverstein K.A.T."/>
            <person name="Koren S."/>
            <person name="Bechman K.B."/>
            <person name="Herman A."/>
            <person name="Abrahante J.E."/>
            <person name="Garbe J."/>
        </authorList>
    </citation>
    <scope>NUCLEOTIDE SEQUENCE</scope>
    <source>
        <strain evidence="1">Duluth1</strain>
        <tissue evidence="1">Whole animal</tissue>
    </source>
</reference>
<organism evidence="1 2">
    <name type="scientific">Dreissena polymorpha</name>
    <name type="common">Zebra mussel</name>
    <name type="synonym">Mytilus polymorpha</name>
    <dbReference type="NCBI Taxonomy" id="45954"/>
    <lineage>
        <taxon>Eukaryota</taxon>
        <taxon>Metazoa</taxon>
        <taxon>Spiralia</taxon>
        <taxon>Lophotrochozoa</taxon>
        <taxon>Mollusca</taxon>
        <taxon>Bivalvia</taxon>
        <taxon>Autobranchia</taxon>
        <taxon>Heteroconchia</taxon>
        <taxon>Euheterodonta</taxon>
        <taxon>Imparidentia</taxon>
        <taxon>Neoheterodontei</taxon>
        <taxon>Myida</taxon>
        <taxon>Dreissenoidea</taxon>
        <taxon>Dreissenidae</taxon>
        <taxon>Dreissena</taxon>
    </lineage>
</organism>
<dbReference type="AlphaFoldDB" id="A0A9D4DPF1"/>
<dbReference type="EMBL" id="JAIWYP010000010">
    <property type="protein sequence ID" value="KAH3751732.1"/>
    <property type="molecule type" value="Genomic_DNA"/>
</dbReference>
<accession>A0A9D4DPF1</accession>
<protein>
    <submittedName>
        <fullName evidence="1">Uncharacterized protein</fullName>
    </submittedName>
</protein>
<keyword evidence="2" id="KW-1185">Reference proteome</keyword>
<dbReference type="Proteomes" id="UP000828390">
    <property type="component" value="Unassembled WGS sequence"/>
</dbReference>
<gene>
    <name evidence="1" type="ORF">DPMN_186301</name>
</gene>
<evidence type="ECO:0000313" key="2">
    <source>
        <dbReference type="Proteomes" id="UP000828390"/>
    </source>
</evidence>
<reference evidence="1" key="1">
    <citation type="journal article" date="2019" name="bioRxiv">
        <title>The Genome of the Zebra Mussel, Dreissena polymorpha: A Resource for Invasive Species Research.</title>
        <authorList>
            <person name="McCartney M.A."/>
            <person name="Auch B."/>
            <person name="Kono T."/>
            <person name="Mallez S."/>
            <person name="Zhang Y."/>
            <person name="Obille A."/>
            <person name="Becker A."/>
            <person name="Abrahante J.E."/>
            <person name="Garbe J."/>
            <person name="Badalamenti J.P."/>
            <person name="Herman A."/>
            <person name="Mangelson H."/>
            <person name="Liachko I."/>
            <person name="Sullivan S."/>
            <person name="Sone E.D."/>
            <person name="Koren S."/>
            <person name="Silverstein K.A.T."/>
            <person name="Beckman K.B."/>
            <person name="Gohl D.M."/>
        </authorList>
    </citation>
    <scope>NUCLEOTIDE SEQUENCE</scope>
    <source>
        <strain evidence="1">Duluth1</strain>
        <tissue evidence="1">Whole animal</tissue>
    </source>
</reference>
<evidence type="ECO:0000313" key="1">
    <source>
        <dbReference type="EMBL" id="KAH3751732.1"/>
    </source>
</evidence>